<dbReference type="EMBL" id="FNWQ01000002">
    <property type="protein sequence ID" value="SEH33966.1"/>
    <property type="molecule type" value="Genomic_DNA"/>
</dbReference>
<proteinExistence type="predicted"/>
<sequence>MTGYMRSNVGGGIRWGAEHGLIGSGMGTGHVGAFEINVDLMGESILN</sequence>
<reference evidence="1 2" key="1">
    <citation type="submission" date="2016-10" db="EMBL/GenBank/DDBJ databases">
        <authorList>
            <person name="de Groot N.N."/>
        </authorList>
    </citation>
    <scope>NUCLEOTIDE SEQUENCE [LARGE SCALE GENOMIC DNA]</scope>
    <source>
        <strain evidence="1 2">DSM 23031</strain>
    </source>
</reference>
<organism evidence="1 2">
    <name type="scientific">Chryseobacterium culicis</name>
    <dbReference type="NCBI Taxonomy" id="680127"/>
    <lineage>
        <taxon>Bacteria</taxon>
        <taxon>Pseudomonadati</taxon>
        <taxon>Bacteroidota</taxon>
        <taxon>Flavobacteriia</taxon>
        <taxon>Flavobacteriales</taxon>
        <taxon>Weeksellaceae</taxon>
        <taxon>Chryseobacterium group</taxon>
        <taxon>Chryseobacterium</taxon>
    </lineage>
</organism>
<dbReference type="Proteomes" id="UP000198561">
    <property type="component" value="Unassembled WGS sequence"/>
</dbReference>
<name>A0A1H6HEU6_CHRCI</name>
<accession>A0A1H6HEU6</accession>
<evidence type="ECO:0000313" key="2">
    <source>
        <dbReference type="Proteomes" id="UP000198561"/>
    </source>
</evidence>
<evidence type="ECO:0000313" key="1">
    <source>
        <dbReference type="EMBL" id="SEH33966.1"/>
    </source>
</evidence>
<gene>
    <name evidence="1" type="ORF">SAMN05421593_2529</name>
</gene>
<protein>
    <submittedName>
        <fullName evidence="1">Uncharacterized protein</fullName>
    </submittedName>
</protein>
<dbReference type="AlphaFoldDB" id="A0A1H6HEU6"/>